<comment type="caution">
    <text evidence="7">The sequence shown here is derived from an EMBL/GenBank/DDBJ whole genome shotgun (WGS) entry which is preliminary data.</text>
</comment>
<feature type="region of interest" description="Disordered" evidence="5">
    <location>
        <begin position="1"/>
        <end position="124"/>
    </location>
</feature>
<keyword evidence="8" id="KW-1185">Reference proteome</keyword>
<dbReference type="EMBL" id="JAXOVC010000001">
    <property type="protein sequence ID" value="KAK4507243.1"/>
    <property type="molecule type" value="Genomic_DNA"/>
</dbReference>
<sequence length="829" mass="93989">MDKSDQNTTTEGPRDKPITPADSTHNPDQSMLEADGVNSSTRVASLPPQSPRTQPARLLSMVHDPPPPAEEDVEMTAPPTPRPRPASLPQAIATIERGDRQNESIRTPATPASPSRASRLPALPPGRIDGLDFERARRYLKRALALDSNGRYNQALEQYNKAHTLYRPALNSITMSSGSRKALERTLAPHQERVVDLEDAQVYDETEPDRFMVDPSRVPPLSGRGVGGDFAFPGMPASMVRPALIGDGPAVDAENGVDQYLLELQKLYGRDSRARPRSRPDSAPMARESNTRSRGSTPTVRQLTPAVRESTPMWRVWRESTPVPSVERRDSAPTPQTAPARMDPSEEVESIREREDTPLPGNVENFENRHPKRGLVTYGSVHGAEGRMRQFKRPKIMYDPKGVLGAPASKSIDMQMAKMRQEEANDSHWMQDFFWNHRSKLHGELAKDKWRDLRERRERLGQWERELLDQEEEDEGFEEGWEPSRDSSEPREALDQEEEKDEVLEEDREPHRDSSETPSIIYECGNCGAGTRTDGALLYLCVGCRETYYCSMECQEEQSDVHRSYCLLRRQEKHERMKRRVQQSLREEDGIEMSLERVGDPRDLRFAVKDDQAAEDIDRMLQQPVATRSELESAFMSDEIDLDEYTKRAVQRSQAERNDSVSTPGSDRTGRRSPRTPEDVDLQGVGGAFDIQFVDENLSTMRETLGSWRQQATLSPVTKRPKLIIRPPKPPGRSEEEILTAQFDRDDDDSDEDAEHESDDDMDIQMSGKKPLELLTQGQMYPKLITDFRIEMNGGRTLEYLVSDARREKEWCKAGTLLGPSWTTAIEAF</sequence>
<feature type="region of interest" description="Disordered" evidence="5">
    <location>
        <begin position="270"/>
        <end position="368"/>
    </location>
</feature>
<dbReference type="InterPro" id="IPR002893">
    <property type="entry name" value="Znf_MYND"/>
</dbReference>
<feature type="region of interest" description="Disordered" evidence="5">
    <location>
        <begin position="707"/>
        <end position="766"/>
    </location>
</feature>
<proteinExistence type="predicted"/>
<dbReference type="Pfam" id="PF01753">
    <property type="entry name" value="zf-MYND"/>
    <property type="match status" value="1"/>
</dbReference>
<feature type="compositionally biased region" description="Acidic residues" evidence="5">
    <location>
        <begin position="745"/>
        <end position="763"/>
    </location>
</feature>
<protein>
    <recommendedName>
        <fullName evidence="6">MYND-type domain-containing protein</fullName>
    </recommendedName>
</protein>
<evidence type="ECO:0000256" key="2">
    <source>
        <dbReference type="ARBA" id="ARBA00022771"/>
    </source>
</evidence>
<evidence type="ECO:0000256" key="5">
    <source>
        <dbReference type="SAM" id="MobiDB-lite"/>
    </source>
</evidence>
<feature type="compositionally biased region" description="Acidic residues" evidence="5">
    <location>
        <begin position="469"/>
        <end position="481"/>
    </location>
</feature>
<evidence type="ECO:0000256" key="4">
    <source>
        <dbReference type="PROSITE-ProRule" id="PRU00134"/>
    </source>
</evidence>
<dbReference type="Gene3D" id="6.10.140.2220">
    <property type="match status" value="1"/>
</dbReference>
<keyword evidence="3" id="KW-0862">Zinc</keyword>
<feature type="compositionally biased region" description="Basic and acidic residues" evidence="5">
    <location>
        <begin position="482"/>
        <end position="494"/>
    </location>
</feature>
<feature type="compositionally biased region" description="Polar residues" evidence="5">
    <location>
        <begin position="1"/>
        <end position="11"/>
    </location>
</feature>
<reference evidence="7 8" key="1">
    <citation type="journal article" date="2023" name="G3 (Bethesda)">
        <title>A chromosome-level genome assembly of Zasmidium syzygii isolated from banana leaves.</title>
        <authorList>
            <person name="van Westerhoven A.C."/>
            <person name="Mehrabi R."/>
            <person name="Talebi R."/>
            <person name="Steentjes M.B.F."/>
            <person name="Corcolon B."/>
            <person name="Chong P.A."/>
            <person name="Kema G.H.J."/>
            <person name="Seidl M.F."/>
        </authorList>
    </citation>
    <scope>NUCLEOTIDE SEQUENCE [LARGE SCALE GENOMIC DNA]</scope>
    <source>
        <strain evidence="7 8">P124</strain>
    </source>
</reference>
<keyword evidence="1" id="KW-0479">Metal-binding</keyword>
<dbReference type="PROSITE" id="PS01360">
    <property type="entry name" value="ZF_MYND_1"/>
    <property type="match status" value="1"/>
</dbReference>
<feature type="compositionally biased region" description="Polar residues" evidence="5">
    <location>
        <begin position="292"/>
        <end position="302"/>
    </location>
</feature>
<accession>A0ABR0F1A6</accession>
<feature type="compositionally biased region" description="Polar residues" evidence="5">
    <location>
        <begin position="707"/>
        <end position="716"/>
    </location>
</feature>
<dbReference type="SUPFAM" id="SSF144232">
    <property type="entry name" value="HIT/MYND zinc finger-like"/>
    <property type="match status" value="1"/>
</dbReference>
<feature type="compositionally biased region" description="Acidic residues" evidence="5">
    <location>
        <begin position="495"/>
        <end position="507"/>
    </location>
</feature>
<dbReference type="SUPFAM" id="SSF116846">
    <property type="entry name" value="MIT domain"/>
    <property type="match status" value="1"/>
</dbReference>
<evidence type="ECO:0000256" key="3">
    <source>
        <dbReference type="ARBA" id="ARBA00022833"/>
    </source>
</evidence>
<evidence type="ECO:0000313" key="8">
    <source>
        <dbReference type="Proteomes" id="UP001305779"/>
    </source>
</evidence>
<gene>
    <name evidence="7" type="ORF">PRZ48_000978</name>
</gene>
<dbReference type="InterPro" id="IPR036181">
    <property type="entry name" value="MIT_dom_sf"/>
</dbReference>
<feature type="region of interest" description="Disordered" evidence="5">
    <location>
        <begin position="649"/>
        <end position="684"/>
    </location>
</feature>
<feature type="region of interest" description="Disordered" evidence="5">
    <location>
        <begin position="467"/>
        <end position="520"/>
    </location>
</feature>
<organism evidence="7 8">
    <name type="scientific">Zasmidium cellare</name>
    <name type="common">Wine cellar mold</name>
    <name type="synonym">Racodium cellare</name>
    <dbReference type="NCBI Taxonomy" id="395010"/>
    <lineage>
        <taxon>Eukaryota</taxon>
        <taxon>Fungi</taxon>
        <taxon>Dikarya</taxon>
        <taxon>Ascomycota</taxon>
        <taxon>Pezizomycotina</taxon>
        <taxon>Dothideomycetes</taxon>
        <taxon>Dothideomycetidae</taxon>
        <taxon>Mycosphaerellales</taxon>
        <taxon>Mycosphaerellaceae</taxon>
        <taxon>Zasmidium</taxon>
    </lineage>
</organism>
<dbReference type="Proteomes" id="UP001305779">
    <property type="component" value="Unassembled WGS sequence"/>
</dbReference>
<feature type="domain" description="MYND-type" evidence="6">
    <location>
        <begin position="524"/>
        <end position="566"/>
    </location>
</feature>
<evidence type="ECO:0000259" key="6">
    <source>
        <dbReference type="PROSITE" id="PS50865"/>
    </source>
</evidence>
<keyword evidence="2 4" id="KW-0863">Zinc-finger</keyword>
<dbReference type="Gene3D" id="1.20.58.80">
    <property type="entry name" value="Phosphotransferase system, lactose/cellobiose-type IIA subunit"/>
    <property type="match status" value="1"/>
</dbReference>
<evidence type="ECO:0000256" key="1">
    <source>
        <dbReference type="ARBA" id="ARBA00022723"/>
    </source>
</evidence>
<name>A0ABR0F1A6_ZASCE</name>
<evidence type="ECO:0000313" key="7">
    <source>
        <dbReference type="EMBL" id="KAK4507243.1"/>
    </source>
</evidence>
<feature type="compositionally biased region" description="Polar residues" evidence="5">
    <location>
        <begin position="104"/>
        <end position="116"/>
    </location>
</feature>
<feature type="compositionally biased region" description="Basic and acidic residues" evidence="5">
    <location>
        <begin position="270"/>
        <end position="280"/>
    </location>
</feature>
<dbReference type="PROSITE" id="PS50865">
    <property type="entry name" value="ZF_MYND_2"/>
    <property type="match status" value="1"/>
</dbReference>